<dbReference type="PANTHER" id="PTHR45865:SF1">
    <property type="entry name" value="E3 UBIQUITIN-PROTEIN LIGASE SHPRH"/>
    <property type="match status" value="1"/>
</dbReference>
<dbReference type="GO" id="GO:0005524">
    <property type="term" value="F:ATP binding"/>
    <property type="evidence" value="ECO:0007669"/>
    <property type="project" value="InterPro"/>
</dbReference>
<keyword evidence="2" id="KW-0479">Metal-binding</keyword>
<dbReference type="InterPro" id="IPR048695">
    <property type="entry name" value="SHPRH_helical_2nd"/>
</dbReference>
<dbReference type="Gene3D" id="3.30.40.10">
    <property type="entry name" value="Zinc/RING finger domain, C3HC4 (zinc finger)"/>
    <property type="match status" value="2"/>
</dbReference>
<evidence type="ECO:0000259" key="7">
    <source>
        <dbReference type="PROSITE" id="PS50089"/>
    </source>
</evidence>
<keyword evidence="5" id="KW-0862">Zinc</keyword>
<dbReference type="GO" id="GO:0016787">
    <property type="term" value="F:hydrolase activity"/>
    <property type="evidence" value="ECO:0007669"/>
    <property type="project" value="UniProtKB-KW"/>
</dbReference>
<dbReference type="InterPro" id="IPR027417">
    <property type="entry name" value="P-loop_NTPase"/>
</dbReference>
<dbReference type="PROSITE" id="PS01359">
    <property type="entry name" value="ZF_PHD_1"/>
    <property type="match status" value="1"/>
</dbReference>
<dbReference type="InterPro" id="IPR011011">
    <property type="entry name" value="Znf_FYVE_PHD"/>
</dbReference>
<dbReference type="SUPFAM" id="SSF57850">
    <property type="entry name" value="RING/U-box"/>
    <property type="match status" value="1"/>
</dbReference>
<dbReference type="SUPFAM" id="SSF57903">
    <property type="entry name" value="FYVE/PHD zinc finger"/>
    <property type="match status" value="1"/>
</dbReference>
<evidence type="ECO:0000256" key="2">
    <source>
        <dbReference type="ARBA" id="ARBA00022723"/>
    </source>
</evidence>
<name>A0A835R9S0_VANPL</name>
<organism evidence="9 10">
    <name type="scientific">Vanilla planifolia</name>
    <name type="common">Vanilla</name>
    <dbReference type="NCBI Taxonomy" id="51239"/>
    <lineage>
        <taxon>Eukaryota</taxon>
        <taxon>Viridiplantae</taxon>
        <taxon>Streptophyta</taxon>
        <taxon>Embryophyta</taxon>
        <taxon>Tracheophyta</taxon>
        <taxon>Spermatophyta</taxon>
        <taxon>Magnoliopsida</taxon>
        <taxon>Liliopsida</taxon>
        <taxon>Asparagales</taxon>
        <taxon>Orchidaceae</taxon>
        <taxon>Vanilloideae</taxon>
        <taxon>Vanilleae</taxon>
        <taxon>Vanilla</taxon>
    </lineage>
</organism>
<dbReference type="InterPro" id="IPR049730">
    <property type="entry name" value="SNF2/RAD54-like_C"/>
</dbReference>
<keyword evidence="4" id="KW-0378">Hydrolase</keyword>
<dbReference type="Pfam" id="PF21325">
    <property type="entry name" value="SHPRH_helical-1st"/>
    <property type="match status" value="1"/>
</dbReference>
<dbReference type="Proteomes" id="UP000639772">
    <property type="component" value="Unassembled WGS sequence"/>
</dbReference>
<dbReference type="CDD" id="cd15517">
    <property type="entry name" value="PHD_TCF19_like"/>
    <property type="match status" value="1"/>
</dbReference>
<dbReference type="Gene3D" id="3.40.50.10810">
    <property type="entry name" value="Tandem AAA-ATPase domain"/>
    <property type="match status" value="2"/>
</dbReference>
<dbReference type="InterPro" id="IPR038718">
    <property type="entry name" value="SNF2-like_sf"/>
</dbReference>
<evidence type="ECO:0000256" key="3">
    <source>
        <dbReference type="ARBA" id="ARBA00022771"/>
    </source>
</evidence>
<evidence type="ECO:0000313" key="9">
    <source>
        <dbReference type="EMBL" id="KAG0484020.1"/>
    </source>
</evidence>
<dbReference type="Gene3D" id="3.40.50.300">
    <property type="entry name" value="P-loop containing nucleotide triphosphate hydrolases"/>
    <property type="match status" value="1"/>
</dbReference>
<dbReference type="Pfam" id="PF00176">
    <property type="entry name" value="SNF2-rel_dom"/>
    <property type="match status" value="1"/>
</dbReference>
<dbReference type="InterPro" id="IPR000330">
    <property type="entry name" value="SNF2_N"/>
</dbReference>
<dbReference type="SUPFAM" id="SSF52540">
    <property type="entry name" value="P-loop containing nucleoside triphosphate hydrolases"/>
    <property type="match status" value="2"/>
</dbReference>
<evidence type="ECO:0000313" key="10">
    <source>
        <dbReference type="Proteomes" id="UP000639772"/>
    </source>
</evidence>
<keyword evidence="3 6" id="KW-0863">Zinc-finger</keyword>
<proteinExistence type="inferred from homology"/>
<dbReference type="InterPro" id="IPR019786">
    <property type="entry name" value="Zinc_finger_PHD-type_CS"/>
</dbReference>
<gene>
    <name evidence="9" type="ORF">HPP92_012104</name>
</gene>
<dbReference type="Pfam" id="PF21324">
    <property type="entry name" value="SHPRH_helical-2nd"/>
    <property type="match status" value="1"/>
</dbReference>
<dbReference type="PROSITE" id="PS50089">
    <property type="entry name" value="ZF_RING_2"/>
    <property type="match status" value="1"/>
</dbReference>
<dbReference type="InterPro" id="IPR014001">
    <property type="entry name" value="Helicase_ATP-bd"/>
</dbReference>
<comment type="caution">
    <text evidence="9">The sequence shown here is derived from an EMBL/GenBank/DDBJ whole genome shotgun (WGS) entry which is preliminary data.</text>
</comment>
<comment type="similarity">
    <text evidence="1">Belongs to the SNF2/RAD54 helicase family. RAD16 subfamily.</text>
</comment>
<dbReference type="PROSITE" id="PS51194">
    <property type="entry name" value="HELICASE_CTER"/>
    <property type="match status" value="1"/>
</dbReference>
<sequence>MGRKKNCPIRSGSFVAKTDNLVVTWSSETNIVTDGLSTSNFCQENANFNKPFFIEIERRNSVFDEHLDIAEVVIDRVNFFEAIRDSLLTEDSSGGHKFSLRFCLLGVEERSFRLGNFPLLRADNVLLEYVLLGKCNSDGSRGTTVLFSGVFDGPDEGISGLVHLVNLKFMGVRFMAEPVNLSNHSSIRIRVEILRSAFDACGSVLEVVRQPWRRSMMSVMSWLRPEVLTSEVIYGIGQTEVTGGYECSDTGSSGSIKHSKFDATRFYEAIKPSKEEPMFKDEILDLLPCLRPYQRRAVNWMVGREKGKSGGSLQQCLSAPFCILVVLLDGHSKIYYNPFNGNVSWKPITSSYVSGGILADEMGLGKTVELLACIFAHRKLSMEDVISDGEFEVTGCHINRQKRERVECVCGAASESSKYKGLWVQCDICDAWQHADCVGFSPKRKSLFSYERKRICEVASNFKPKSHKERSGSTYIIETDETFTCILCSELMEASKTKISTGATLIVCPAPIQAQWHSEITRHTRPGSLKTCIYEGARNITTPTALKSTMSELTTADIVLTNYDILKEDLSHDSDRHDGDRHFLRFQKRYPVFPTLLTRIYWWRVCLDEAQMVECNTASVTEMAMRLHAQHRWCITGTPIQRRLDDLFGLLRFLRASPFDIHKWWIEIIRGPYERNDKAAMEFIHNMFRQIMWRSSKSNVSDELQLPPQEDCLLWLTLSPVEEHFYQKQHERCMKYAQEIIRGFRSNNRGRECSLGSESTCDDFLSHDDVSKLLCALLKLRQACCHPQVGSSGLCSLQHSPLTMEEILEILIGKAKIEGEEALRGVVVALNGLAGLAVIEQDNERAVSLYKEALTMADEHNDDLRLDPLLSLHIHHNLADLLLLTSTPLNNCPHLGVNCSENNENKRHAVGKYARHYVKRRKIREGKKLILPINEESLEEQAILDSSTIDNSVGETEECSAKNGLQSRCYAPGCLKETCENIKGEYISAFFSKLSMAQQEFKSCYMEVCKMSKECKMQNMCWWIQALDVIEQKKESSDDLMKKIEIAISRVANNSRSFKVSSGFRLMKGLKFTIQVGLDSLMDSRQAVINRLMQIDQTMDSPNHTDIEGVRYCPYCTGGDGALCVHCELDKLFQVYEAKLFLLRKANNTGFIASIEEALDHQKRKYELNSFFRNSKTYCGSVDGNEESMQRHAKANVEVLRHPSELEITLGVIKSYSKETLGRQGVALARKHLLLFEAMRREFVQARLLARAQAQLLGAHDEIQLCTSRLRLKEDNEPSAINILNKEDLIPCSLQFSSDKFISLGSLTRIKGQLRYLKGLVKSKAGNQCLDKCSSYTDKDGAAMINTSAIDNIEGPLKVDDDPCPICHEKLDNQKMVFECGHLICCKCCLKLTEKLVLHLGRYQKKWLMCPTCRQRTEMGHVAFVDEKQNANSSPLTTKASHTPEKDESCITVKGSYGTKFEAVTRRILWITSRDRDAKVLVFSSWNDVLDVLQHALDANDISYVRMKGGRKSQAAIAQFKGQNSGMEGGRFVEQPSQSKHVQVLLILIQHGANGLNLLEAQHVILVDPLLNPAVEAQAIGRVHRIGQEKKTFVHRFIVKNTVEESIYKLNQSRSGNSMIGFKANKNQDEPVLTIQDVESLFPLPVIVNAAEEDANEVAMAEGSLRHLPAALAAGLAAERRLMSSHNSQE</sequence>
<dbReference type="InterPro" id="IPR048686">
    <property type="entry name" value="SHPRH_helical_1st"/>
</dbReference>
<dbReference type="SMART" id="SM00184">
    <property type="entry name" value="RING"/>
    <property type="match status" value="1"/>
</dbReference>
<feature type="domain" description="RING-type" evidence="7">
    <location>
        <begin position="1364"/>
        <end position="1414"/>
    </location>
</feature>
<dbReference type="GO" id="GO:0008270">
    <property type="term" value="F:zinc ion binding"/>
    <property type="evidence" value="ECO:0007669"/>
    <property type="project" value="UniProtKB-KW"/>
</dbReference>
<evidence type="ECO:0000256" key="6">
    <source>
        <dbReference type="PROSITE-ProRule" id="PRU00175"/>
    </source>
</evidence>
<evidence type="ECO:0000259" key="8">
    <source>
        <dbReference type="PROSITE" id="PS51194"/>
    </source>
</evidence>
<dbReference type="InterPro" id="IPR001965">
    <property type="entry name" value="Znf_PHD"/>
</dbReference>
<dbReference type="SMART" id="SM00490">
    <property type="entry name" value="HELICc"/>
    <property type="match status" value="1"/>
</dbReference>
<evidence type="ECO:0000256" key="1">
    <source>
        <dbReference type="ARBA" id="ARBA00008438"/>
    </source>
</evidence>
<dbReference type="CDD" id="cd18070">
    <property type="entry name" value="DEXQc_SHPRH"/>
    <property type="match status" value="1"/>
</dbReference>
<evidence type="ECO:0000256" key="4">
    <source>
        <dbReference type="ARBA" id="ARBA00022801"/>
    </source>
</evidence>
<dbReference type="InterPro" id="IPR001841">
    <property type="entry name" value="Znf_RING"/>
</dbReference>
<evidence type="ECO:0000256" key="5">
    <source>
        <dbReference type="ARBA" id="ARBA00022833"/>
    </source>
</evidence>
<dbReference type="OrthoDB" id="423559at2759"/>
<dbReference type="CDD" id="cd18793">
    <property type="entry name" value="SF2_C_SNF"/>
    <property type="match status" value="1"/>
</dbReference>
<dbReference type="InterPro" id="IPR052583">
    <property type="entry name" value="ATP-helicase/E3_Ub-Ligase"/>
</dbReference>
<dbReference type="InterPro" id="IPR001650">
    <property type="entry name" value="Helicase_C-like"/>
</dbReference>
<evidence type="ECO:0008006" key="11">
    <source>
        <dbReference type="Google" id="ProtNLM"/>
    </source>
</evidence>
<dbReference type="PANTHER" id="PTHR45865">
    <property type="entry name" value="E3 UBIQUITIN-PROTEIN LIGASE SHPRH FAMILY MEMBER"/>
    <property type="match status" value="1"/>
</dbReference>
<dbReference type="SMART" id="SM00487">
    <property type="entry name" value="DEXDc"/>
    <property type="match status" value="1"/>
</dbReference>
<dbReference type="InterPro" id="IPR013083">
    <property type="entry name" value="Znf_RING/FYVE/PHD"/>
</dbReference>
<dbReference type="SMART" id="SM00249">
    <property type="entry name" value="PHD"/>
    <property type="match status" value="1"/>
</dbReference>
<dbReference type="EMBL" id="JADCNM010000005">
    <property type="protein sequence ID" value="KAG0484020.1"/>
    <property type="molecule type" value="Genomic_DNA"/>
</dbReference>
<dbReference type="Pfam" id="PF00271">
    <property type="entry name" value="Helicase_C"/>
    <property type="match status" value="1"/>
</dbReference>
<reference evidence="9 10" key="1">
    <citation type="journal article" date="2020" name="Nat. Food">
        <title>A phased Vanilla planifolia genome enables genetic improvement of flavour and production.</title>
        <authorList>
            <person name="Hasing T."/>
            <person name="Tang H."/>
            <person name="Brym M."/>
            <person name="Khazi F."/>
            <person name="Huang T."/>
            <person name="Chambers A.H."/>
        </authorList>
    </citation>
    <scope>NUCLEOTIDE SEQUENCE [LARGE SCALE GENOMIC DNA]</scope>
    <source>
        <tissue evidence="9">Leaf</tissue>
    </source>
</reference>
<protein>
    <recommendedName>
        <fullName evidence="11">E3 ubiquitin-protein ligase SHPRH</fullName>
    </recommendedName>
</protein>
<accession>A0A835R9S0</accession>
<feature type="domain" description="Helicase C-terminal" evidence="8">
    <location>
        <begin position="1463"/>
        <end position="1639"/>
    </location>
</feature>